<keyword evidence="2" id="KW-1185">Reference proteome</keyword>
<dbReference type="Proteomes" id="UP000218334">
    <property type="component" value="Unassembled WGS sequence"/>
</dbReference>
<protein>
    <submittedName>
        <fullName evidence="1">Uncharacterized protein</fullName>
    </submittedName>
</protein>
<gene>
    <name evidence="1" type="ORF">ARMSODRAFT_958529</name>
</gene>
<sequence>MSARLFQFNRIYFPATIIGHLQNYPSARLSVMTSTLRINLALRLAFANLYHKREITFRAPNYKEETTKKRASSRRPMDTDGIRKFWRRVSISHRASC</sequence>
<dbReference type="EMBL" id="KZ293434">
    <property type="protein sequence ID" value="PBK67987.1"/>
    <property type="molecule type" value="Genomic_DNA"/>
</dbReference>
<name>A0A2H3BTS8_9AGAR</name>
<evidence type="ECO:0000313" key="1">
    <source>
        <dbReference type="EMBL" id="PBK67987.1"/>
    </source>
</evidence>
<evidence type="ECO:0000313" key="2">
    <source>
        <dbReference type="Proteomes" id="UP000218334"/>
    </source>
</evidence>
<accession>A0A2H3BTS8</accession>
<proteinExistence type="predicted"/>
<reference evidence="2" key="1">
    <citation type="journal article" date="2017" name="Nat. Ecol. Evol.">
        <title>Genome expansion and lineage-specific genetic innovations in the forest pathogenic fungi Armillaria.</title>
        <authorList>
            <person name="Sipos G."/>
            <person name="Prasanna A.N."/>
            <person name="Walter M.C."/>
            <person name="O'Connor E."/>
            <person name="Balint B."/>
            <person name="Krizsan K."/>
            <person name="Kiss B."/>
            <person name="Hess J."/>
            <person name="Varga T."/>
            <person name="Slot J."/>
            <person name="Riley R."/>
            <person name="Boka B."/>
            <person name="Rigling D."/>
            <person name="Barry K."/>
            <person name="Lee J."/>
            <person name="Mihaltcheva S."/>
            <person name="LaButti K."/>
            <person name="Lipzen A."/>
            <person name="Waldron R."/>
            <person name="Moloney N.M."/>
            <person name="Sperisen C."/>
            <person name="Kredics L."/>
            <person name="Vagvoelgyi C."/>
            <person name="Patrignani A."/>
            <person name="Fitzpatrick D."/>
            <person name="Nagy I."/>
            <person name="Doyle S."/>
            <person name="Anderson J.B."/>
            <person name="Grigoriev I.V."/>
            <person name="Gueldener U."/>
            <person name="Muensterkoetter M."/>
            <person name="Nagy L.G."/>
        </authorList>
    </citation>
    <scope>NUCLEOTIDE SEQUENCE [LARGE SCALE GENOMIC DNA]</scope>
    <source>
        <strain evidence="2">28-4</strain>
    </source>
</reference>
<dbReference type="AlphaFoldDB" id="A0A2H3BTS8"/>
<organism evidence="1 2">
    <name type="scientific">Armillaria solidipes</name>
    <dbReference type="NCBI Taxonomy" id="1076256"/>
    <lineage>
        <taxon>Eukaryota</taxon>
        <taxon>Fungi</taxon>
        <taxon>Dikarya</taxon>
        <taxon>Basidiomycota</taxon>
        <taxon>Agaricomycotina</taxon>
        <taxon>Agaricomycetes</taxon>
        <taxon>Agaricomycetidae</taxon>
        <taxon>Agaricales</taxon>
        <taxon>Marasmiineae</taxon>
        <taxon>Physalacriaceae</taxon>
        <taxon>Armillaria</taxon>
    </lineage>
</organism>